<dbReference type="Pfam" id="PF04282">
    <property type="entry name" value="DUF438"/>
    <property type="match status" value="1"/>
</dbReference>
<dbReference type="AlphaFoldDB" id="A0A7C5XM11"/>
<protein>
    <submittedName>
        <fullName evidence="3">DUF438 domain-containing protein</fullName>
    </submittedName>
</protein>
<gene>
    <name evidence="3" type="ORF">ENM84_02660</name>
</gene>
<proteinExistence type="predicted"/>
<dbReference type="Pfam" id="PF01814">
    <property type="entry name" value="Hemerythrin"/>
    <property type="match status" value="1"/>
</dbReference>
<name>A0A7C5XM11_9CREN</name>
<dbReference type="Pfam" id="PF13596">
    <property type="entry name" value="PAS_10"/>
    <property type="match status" value="1"/>
</dbReference>
<evidence type="ECO:0000313" key="3">
    <source>
        <dbReference type="EMBL" id="HHP81547.1"/>
    </source>
</evidence>
<dbReference type="PANTHER" id="PTHR39966">
    <property type="entry name" value="BLL2471 PROTEIN-RELATED"/>
    <property type="match status" value="1"/>
</dbReference>
<feature type="domain" description="Hemerythrin-like" evidence="1">
    <location>
        <begin position="80"/>
        <end position="218"/>
    </location>
</feature>
<feature type="domain" description="DUF438" evidence="2">
    <location>
        <begin position="5"/>
        <end position="69"/>
    </location>
</feature>
<dbReference type="PANTHER" id="PTHR39966:SF3">
    <property type="entry name" value="DUF438 DOMAIN-CONTAINING PROTEIN"/>
    <property type="match status" value="1"/>
</dbReference>
<reference evidence="3" key="1">
    <citation type="journal article" date="2020" name="mSystems">
        <title>Genome- and Community-Level Interaction Insights into Carbon Utilization and Element Cycling Functions of Hydrothermarchaeota in Hydrothermal Sediment.</title>
        <authorList>
            <person name="Zhou Z."/>
            <person name="Liu Y."/>
            <person name="Xu W."/>
            <person name="Pan J."/>
            <person name="Luo Z.H."/>
            <person name="Li M."/>
        </authorList>
    </citation>
    <scope>NUCLEOTIDE SEQUENCE [LARGE SCALE GENOMIC DNA]</scope>
    <source>
        <strain evidence="3">SpSt-1121</strain>
    </source>
</reference>
<evidence type="ECO:0000259" key="1">
    <source>
        <dbReference type="Pfam" id="PF01814"/>
    </source>
</evidence>
<accession>A0A7C5XM11</accession>
<dbReference type="Gene3D" id="3.30.450.20">
    <property type="entry name" value="PAS domain"/>
    <property type="match status" value="1"/>
</dbReference>
<sequence length="432" mass="50028">MGIVKRAVKNIHRGESVEEIKRRFSDILSQISPFEIPIIEQQLVREGISIDDILKLCDLHVELFREFLKSRELRDVPKGHPIDLLMRENEWILKQADALALYASALTQSRGVEETKNILDALNAVVQNLRRLRLHYRKIQMLIFPYLERRGIVAVPRVMWGREDQVIVKMRQFSEFISKAFSRFDQMAINSIANRALEIAREISELVFRENKILFPAVWALFSEGEWAAIDEMANDIGWLVDVGEKLWAPKTSPVMPYEIEVTITHEQIDKLPPEFKSMALTHGIQPDSYKIKRDEDIDLETGFLSVKEISSLFKSLPLEITYANIDDRVKFFSESMFGRGFTRTKTIIGRRVEYCHPPRLEALVRKTVDEIKSGEASYREFWTRVGDRVIRVLIVGVKDDNGRYLGTVEIVEDLTDVINNVDEIKKKILVL</sequence>
<organism evidence="3">
    <name type="scientific">Ignisphaera aggregans</name>
    <dbReference type="NCBI Taxonomy" id="334771"/>
    <lineage>
        <taxon>Archaea</taxon>
        <taxon>Thermoproteota</taxon>
        <taxon>Thermoprotei</taxon>
        <taxon>Desulfurococcales</taxon>
        <taxon>Desulfurococcaceae</taxon>
        <taxon>Ignisphaera</taxon>
    </lineage>
</organism>
<dbReference type="InterPro" id="IPR012312">
    <property type="entry name" value="Hemerythrin-like"/>
</dbReference>
<evidence type="ECO:0000259" key="2">
    <source>
        <dbReference type="Pfam" id="PF04282"/>
    </source>
</evidence>
<dbReference type="GO" id="GO:0005886">
    <property type="term" value="C:plasma membrane"/>
    <property type="evidence" value="ECO:0007669"/>
    <property type="project" value="TreeGrafter"/>
</dbReference>
<dbReference type="EMBL" id="DRZI01000114">
    <property type="protein sequence ID" value="HHP81547.1"/>
    <property type="molecule type" value="Genomic_DNA"/>
</dbReference>
<dbReference type="Gene3D" id="1.20.120.520">
    <property type="entry name" value="nmb1532 protein domain like"/>
    <property type="match status" value="1"/>
</dbReference>
<dbReference type="InterPro" id="IPR007380">
    <property type="entry name" value="DUF438"/>
</dbReference>
<comment type="caution">
    <text evidence="3">The sequence shown here is derived from an EMBL/GenBank/DDBJ whole genome shotgun (WGS) entry which is preliminary data.</text>
</comment>